<protein>
    <recommendedName>
        <fullName evidence="4">cysteine synthase</fullName>
        <ecNumber evidence="4">2.5.1.47</ecNumber>
    </recommendedName>
    <alternativeName>
        <fullName evidence="13">Cysteine synthase-like protein</fullName>
    </alternativeName>
</protein>
<comment type="similarity">
    <text evidence="3">Belongs to the cysteine synthase/cystathionine beta-synthase family.</text>
</comment>
<evidence type="ECO:0000256" key="5">
    <source>
        <dbReference type="ARBA" id="ARBA00022679"/>
    </source>
</evidence>
<keyword evidence="16" id="KW-1185">Reference proteome</keyword>
<evidence type="ECO:0000256" key="13">
    <source>
        <dbReference type="ARBA" id="ARBA00078545"/>
    </source>
</evidence>
<gene>
    <name evidence="15" type="primary">cys12_1</name>
    <name evidence="15" type="ORF">IWQ60_004118</name>
</gene>
<dbReference type="AlphaFoldDB" id="A0A9W8A9I3"/>
<keyword evidence="8" id="KW-0663">Pyridoxal phosphate</keyword>
<dbReference type="OrthoDB" id="10259545at2759"/>
<dbReference type="GO" id="GO:0006535">
    <property type="term" value="P:cysteine biosynthetic process from serine"/>
    <property type="evidence" value="ECO:0007669"/>
    <property type="project" value="InterPro"/>
</dbReference>
<dbReference type="CDD" id="cd01561">
    <property type="entry name" value="CBS_like"/>
    <property type="match status" value="1"/>
</dbReference>
<evidence type="ECO:0000256" key="12">
    <source>
        <dbReference type="ARBA" id="ARBA00047931"/>
    </source>
</evidence>
<dbReference type="GO" id="GO:0005741">
    <property type="term" value="C:mitochondrial outer membrane"/>
    <property type="evidence" value="ECO:0007669"/>
    <property type="project" value="UniProtKB-SubCell"/>
</dbReference>
<proteinExistence type="inferred from homology"/>
<dbReference type="PROSITE" id="PS00901">
    <property type="entry name" value="CYS_SYNTHASE"/>
    <property type="match status" value="1"/>
</dbReference>
<comment type="subcellular location">
    <subcellularLocation>
        <location evidence="2">Mitochondrion outer membrane</location>
        <topology evidence="2">Single-pass membrane protein</topology>
    </subcellularLocation>
</comment>
<dbReference type="InterPro" id="IPR036052">
    <property type="entry name" value="TrpB-like_PALP_sf"/>
</dbReference>
<evidence type="ECO:0000313" key="15">
    <source>
        <dbReference type="EMBL" id="KAJ1926073.1"/>
    </source>
</evidence>
<accession>A0A9W8A9I3</accession>
<keyword evidence="10" id="KW-0496">Mitochondrion</keyword>
<comment type="caution">
    <text evidence="15">The sequence shown here is derived from an EMBL/GenBank/DDBJ whole genome shotgun (WGS) entry which is preliminary data.</text>
</comment>
<evidence type="ECO:0000256" key="7">
    <source>
        <dbReference type="ARBA" id="ARBA00022787"/>
    </source>
</evidence>
<evidence type="ECO:0000256" key="1">
    <source>
        <dbReference type="ARBA" id="ARBA00001933"/>
    </source>
</evidence>
<evidence type="ECO:0000256" key="2">
    <source>
        <dbReference type="ARBA" id="ARBA00004572"/>
    </source>
</evidence>
<dbReference type="Pfam" id="PF00291">
    <property type="entry name" value="PALP"/>
    <property type="match status" value="1"/>
</dbReference>
<keyword evidence="7" id="KW-1000">Mitochondrion outer membrane</keyword>
<evidence type="ECO:0000256" key="11">
    <source>
        <dbReference type="ARBA" id="ARBA00023136"/>
    </source>
</evidence>
<evidence type="ECO:0000256" key="4">
    <source>
        <dbReference type="ARBA" id="ARBA00012681"/>
    </source>
</evidence>
<sequence>MGRPVTLTLTLLAGLALGYALGVTLPSVIWHRPPTKRSRRPSTLGRPSPTDLRVVNGVAGLIGNTPLVRIPSLSEATGCEIYAKAEFLNPGGSPKDRVALSMVETAEAHGELRPHTASCLFEGTVGSTGISLAMIARAKGYLCHIVLPDDQAAEKYALLEKFCAEVEKVRPVSIVNQDHFVNVARRRACVYDGQGDLEGGHRGYFADQFDNLANYRAHYQTTGPEIWTQTHGNLDAFVSGAGTGGTLAGTALYLKQHHPSLRVVLADPQGSGLFHRIKHGVMYAPEEAEGTRRRHQVDTVVEGMGINRVTRNLAQVLVPGLAHSHNGGVPGTPWVDDAVRVTDQEAVWMARYLVNREGLFIGSTAAVNCVAAVRTALTLGPGHTIVTILCDSGQRHLTKFWNDDYLRAQGLDVAFPDDLDFLGADA</sequence>
<name>A0A9W8A9I3_9FUNG</name>
<dbReference type="SUPFAM" id="SSF53686">
    <property type="entry name" value="Tryptophan synthase beta subunit-like PLP-dependent enzymes"/>
    <property type="match status" value="1"/>
</dbReference>
<dbReference type="GO" id="GO:0004124">
    <property type="term" value="F:cysteine synthase activity"/>
    <property type="evidence" value="ECO:0007669"/>
    <property type="project" value="UniProtKB-EC"/>
</dbReference>
<dbReference type="EC" id="2.5.1.47" evidence="4"/>
<dbReference type="InterPro" id="IPR001926">
    <property type="entry name" value="TrpB-like_PALP"/>
</dbReference>
<evidence type="ECO:0000256" key="3">
    <source>
        <dbReference type="ARBA" id="ARBA00007103"/>
    </source>
</evidence>
<dbReference type="EMBL" id="JANBPT010000190">
    <property type="protein sequence ID" value="KAJ1926073.1"/>
    <property type="molecule type" value="Genomic_DNA"/>
</dbReference>
<dbReference type="InterPro" id="IPR001216">
    <property type="entry name" value="P-phosphate_BS"/>
</dbReference>
<evidence type="ECO:0000256" key="10">
    <source>
        <dbReference type="ARBA" id="ARBA00023128"/>
    </source>
</evidence>
<keyword evidence="5 15" id="KW-0808">Transferase</keyword>
<evidence type="ECO:0000256" key="6">
    <source>
        <dbReference type="ARBA" id="ARBA00022692"/>
    </source>
</evidence>
<evidence type="ECO:0000313" key="16">
    <source>
        <dbReference type="Proteomes" id="UP001150569"/>
    </source>
</evidence>
<comment type="catalytic activity">
    <reaction evidence="12">
        <text>O-acetyl-L-serine + hydrogen sulfide = L-cysteine + acetate</text>
        <dbReference type="Rhea" id="RHEA:14829"/>
        <dbReference type="ChEBI" id="CHEBI:29919"/>
        <dbReference type="ChEBI" id="CHEBI:30089"/>
        <dbReference type="ChEBI" id="CHEBI:35235"/>
        <dbReference type="ChEBI" id="CHEBI:58340"/>
        <dbReference type="EC" id="2.5.1.47"/>
    </reaction>
</comment>
<organism evidence="15 16">
    <name type="scientific">Tieghemiomyces parasiticus</name>
    <dbReference type="NCBI Taxonomy" id="78921"/>
    <lineage>
        <taxon>Eukaryota</taxon>
        <taxon>Fungi</taxon>
        <taxon>Fungi incertae sedis</taxon>
        <taxon>Zoopagomycota</taxon>
        <taxon>Kickxellomycotina</taxon>
        <taxon>Dimargaritomycetes</taxon>
        <taxon>Dimargaritales</taxon>
        <taxon>Dimargaritaceae</taxon>
        <taxon>Tieghemiomyces</taxon>
    </lineage>
</organism>
<feature type="domain" description="Tryptophan synthase beta chain-like PALP" evidence="14">
    <location>
        <begin position="60"/>
        <end position="391"/>
    </location>
</feature>
<dbReference type="FunFam" id="3.40.50.1100:FF:000049">
    <property type="entry name" value="Cysteine synthase, putative"/>
    <property type="match status" value="1"/>
</dbReference>
<dbReference type="InterPro" id="IPR050214">
    <property type="entry name" value="Cys_Synth/Cystath_Beta-Synth"/>
</dbReference>
<dbReference type="Gene3D" id="3.40.50.1100">
    <property type="match status" value="2"/>
</dbReference>
<reference evidence="15" key="1">
    <citation type="submission" date="2022-07" db="EMBL/GenBank/DDBJ databases">
        <title>Phylogenomic reconstructions and comparative analyses of Kickxellomycotina fungi.</title>
        <authorList>
            <person name="Reynolds N.K."/>
            <person name="Stajich J.E."/>
            <person name="Barry K."/>
            <person name="Grigoriev I.V."/>
            <person name="Crous P."/>
            <person name="Smith M.E."/>
        </authorList>
    </citation>
    <scope>NUCLEOTIDE SEQUENCE</scope>
    <source>
        <strain evidence="15">RSA 861</strain>
    </source>
</reference>
<comment type="cofactor">
    <cofactor evidence="1">
        <name>pyridoxal 5'-phosphate</name>
        <dbReference type="ChEBI" id="CHEBI:597326"/>
    </cofactor>
</comment>
<keyword evidence="9" id="KW-1133">Transmembrane helix</keyword>
<keyword evidence="11" id="KW-0472">Membrane</keyword>
<dbReference type="PANTHER" id="PTHR10314">
    <property type="entry name" value="CYSTATHIONINE BETA-SYNTHASE"/>
    <property type="match status" value="1"/>
</dbReference>
<evidence type="ECO:0000256" key="8">
    <source>
        <dbReference type="ARBA" id="ARBA00022898"/>
    </source>
</evidence>
<dbReference type="Proteomes" id="UP001150569">
    <property type="component" value="Unassembled WGS sequence"/>
</dbReference>
<keyword evidence="6" id="KW-0812">Transmembrane</keyword>
<dbReference type="FunFam" id="3.40.50.1100:FF:000096">
    <property type="entry name" value="Related to cysteine synthase"/>
    <property type="match status" value="1"/>
</dbReference>
<evidence type="ECO:0000256" key="9">
    <source>
        <dbReference type="ARBA" id="ARBA00022989"/>
    </source>
</evidence>
<evidence type="ECO:0000259" key="14">
    <source>
        <dbReference type="Pfam" id="PF00291"/>
    </source>
</evidence>